<evidence type="ECO:0000256" key="8">
    <source>
        <dbReference type="RuleBase" id="RU003918"/>
    </source>
</evidence>
<evidence type="ECO:0000256" key="3">
    <source>
        <dbReference type="ARBA" id="ARBA00022558"/>
    </source>
</evidence>
<dbReference type="InterPro" id="IPR050643">
    <property type="entry name" value="Periplasmic_pilus_chap"/>
</dbReference>
<dbReference type="Pfam" id="PF00345">
    <property type="entry name" value="PapD_N"/>
    <property type="match status" value="1"/>
</dbReference>
<protein>
    <submittedName>
        <fullName evidence="12">Fimbria/pilus periplasmic chaperone</fullName>
    </submittedName>
</protein>
<feature type="domain" description="Pili assembly chaperone C-terminal" evidence="11">
    <location>
        <begin position="174"/>
        <end position="235"/>
    </location>
</feature>
<dbReference type="InterPro" id="IPR016147">
    <property type="entry name" value="Pili_assmbl_chaperone_N"/>
</dbReference>
<evidence type="ECO:0000259" key="10">
    <source>
        <dbReference type="Pfam" id="PF00345"/>
    </source>
</evidence>
<evidence type="ECO:0000256" key="1">
    <source>
        <dbReference type="ARBA" id="ARBA00004418"/>
    </source>
</evidence>
<dbReference type="FunFam" id="2.60.40.10:FF:000458">
    <property type="entry name" value="Molecular chaperone FimC"/>
    <property type="match status" value="1"/>
</dbReference>
<evidence type="ECO:0000256" key="9">
    <source>
        <dbReference type="SAM" id="SignalP"/>
    </source>
</evidence>
<dbReference type="InterPro" id="IPR016148">
    <property type="entry name" value="Pili_assmbl_chaperone_C"/>
</dbReference>
<keyword evidence="7" id="KW-0393">Immunoglobulin domain</keyword>
<evidence type="ECO:0000256" key="5">
    <source>
        <dbReference type="ARBA" id="ARBA00022764"/>
    </source>
</evidence>
<evidence type="ECO:0000256" key="2">
    <source>
        <dbReference type="ARBA" id="ARBA00007399"/>
    </source>
</evidence>
<dbReference type="SUPFAM" id="SSF49354">
    <property type="entry name" value="PapD-like"/>
    <property type="match status" value="1"/>
</dbReference>
<dbReference type="PROSITE" id="PS00635">
    <property type="entry name" value="PILI_CHAPERONE"/>
    <property type="match status" value="1"/>
</dbReference>
<feature type="chain" id="PRO_5041920084" evidence="9">
    <location>
        <begin position="27"/>
        <end position="242"/>
    </location>
</feature>
<dbReference type="Pfam" id="PF02753">
    <property type="entry name" value="PapD_C"/>
    <property type="match status" value="1"/>
</dbReference>
<evidence type="ECO:0000313" key="12">
    <source>
        <dbReference type="EMBL" id="QKJ58201.2"/>
    </source>
</evidence>
<organism evidence="12 13">
    <name type="scientific">Serratia fonticola</name>
    <dbReference type="NCBI Taxonomy" id="47917"/>
    <lineage>
        <taxon>Bacteria</taxon>
        <taxon>Pseudomonadati</taxon>
        <taxon>Pseudomonadota</taxon>
        <taxon>Gammaproteobacteria</taxon>
        <taxon>Enterobacterales</taxon>
        <taxon>Yersiniaceae</taxon>
        <taxon>Serratia</taxon>
    </lineage>
</organism>
<dbReference type="GO" id="GO:0030288">
    <property type="term" value="C:outer membrane-bounded periplasmic space"/>
    <property type="evidence" value="ECO:0007669"/>
    <property type="project" value="InterPro"/>
</dbReference>
<dbReference type="InterPro" id="IPR001829">
    <property type="entry name" value="Pili_assmbl_chaperone_bac"/>
</dbReference>
<reference evidence="13" key="1">
    <citation type="submission" date="2020-03" db="EMBL/GenBank/DDBJ databases">
        <title>Genome sequences of seven Enterobacteriaceae strains isolated from Canadian wastewater treatment facilities.</title>
        <authorList>
            <person name="Huang H."/>
            <person name="Chmara J.T."/>
            <person name="Duceppe M.-O."/>
        </authorList>
    </citation>
    <scope>NUCLEOTIDE SEQUENCE [LARGE SCALE GENOMIC DNA]</scope>
    <source>
        <strain evidence="13">Biosolid 3</strain>
    </source>
</reference>
<evidence type="ECO:0000313" key="13">
    <source>
        <dbReference type="Proteomes" id="UP000503464"/>
    </source>
</evidence>
<keyword evidence="5" id="KW-0574">Periplasm</keyword>
<dbReference type="InterPro" id="IPR013783">
    <property type="entry name" value="Ig-like_fold"/>
</dbReference>
<dbReference type="EMBL" id="CP054160">
    <property type="protein sequence ID" value="QKJ58201.2"/>
    <property type="molecule type" value="Genomic_DNA"/>
</dbReference>
<dbReference type="Proteomes" id="UP000503464">
    <property type="component" value="Chromosome"/>
</dbReference>
<dbReference type="AlphaFoldDB" id="A0AAE7EGD7"/>
<dbReference type="InterPro" id="IPR008962">
    <property type="entry name" value="PapD-like_sf"/>
</dbReference>
<feature type="signal peptide" evidence="9">
    <location>
        <begin position="1"/>
        <end position="26"/>
    </location>
</feature>
<dbReference type="SUPFAM" id="SSF49584">
    <property type="entry name" value="Periplasmic chaperone C-domain"/>
    <property type="match status" value="1"/>
</dbReference>
<comment type="subcellular location">
    <subcellularLocation>
        <location evidence="1 8">Periplasm</location>
    </subcellularLocation>
</comment>
<feature type="domain" description="Pili assembly chaperone N-terminal" evidence="10">
    <location>
        <begin position="27"/>
        <end position="149"/>
    </location>
</feature>
<gene>
    <name evidence="12" type="ORF">G9399_07135</name>
</gene>
<evidence type="ECO:0000259" key="11">
    <source>
        <dbReference type="Pfam" id="PF02753"/>
    </source>
</evidence>
<evidence type="ECO:0000256" key="6">
    <source>
        <dbReference type="ARBA" id="ARBA00023186"/>
    </source>
</evidence>
<dbReference type="Gene3D" id="2.60.40.10">
    <property type="entry name" value="Immunoglobulins"/>
    <property type="match status" value="2"/>
</dbReference>
<dbReference type="PANTHER" id="PTHR30251:SF2">
    <property type="entry name" value="FIMBRIAL CHAPERONE YADV-RELATED"/>
    <property type="match status" value="1"/>
</dbReference>
<evidence type="ECO:0000256" key="4">
    <source>
        <dbReference type="ARBA" id="ARBA00022729"/>
    </source>
</evidence>
<keyword evidence="6 8" id="KW-0143">Chaperone</keyword>
<dbReference type="GO" id="GO:0071555">
    <property type="term" value="P:cell wall organization"/>
    <property type="evidence" value="ECO:0007669"/>
    <property type="project" value="InterPro"/>
</dbReference>
<evidence type="ECO:0000256" key="7">
    <source>
        <dbReference type="ARBA" id="ARBA00023319"/>
    </source>
</evidence>
<proteinExistence type="inferred from homology"/>
<sequence>MFSKSFPLTLWAALCFLLISPLPGSASIVVNGTRVVYPGNDKEVTVKLSNVGQAPMLVQSWIDTGDSDAKPEKIRVPFILTPPINRIDPNKSQTLRLSYTASPALPENKESVYWLNVLEIPPVKENIAPNRLQVAFRTRIKIFYRPVAIADNTKAADAAEKLVWSFSNGKLQATNSSPYYVSLVSVVVHQGGNMFSTEGEMVPPGGVQQFTLKDARTLLAGAAISYEYVNDWGAVKTVKAVL</sequence>
<accession>A0AAE7EGD7</accession>
<keyword evidence="3" id="KW-1029">Fimbrium biogenesis</keyword>
<dbReference type="PANTHER" id="PTHR30251">
    <property type="entry name" value="PILUS ASSEMBLY CHAPERONE"/>
    <property type="match status" value="1"/>
</dbReference>
<dbReference type="InterPro" id="IPR036316">
    <property type="entry name" value="Pili_assmbl_chap_C_dom_sf"/>
</dbReference>
<name>A0AAE7EGD7_SERFO</name>
<dbReference type="RefSeq" id="WP_221035229.1">
    <property type="nucleotide sequence ID" value="NZ_CP054160.3"/>
</dbReference>
<comment type="similarity">
    <text evidence="2 8">Belongs to the periplasmic pilus chaperone family.</text>
</comment>
<keyword evidence="4 9" id="KW-0732">Signal</keyword>
<dbReference type="InterPro" id="IPR018046">
    <property type="entry name" value="Pili_assmbl_chaperone_CS"/>
</dbReference>
<dbReference type="PRINTS" id="PR00969">
    <property type="entry name" value="CHAPERONPILI"/>
</dbReference>